<dbReference type="EMBL" id="WHVB01000003">
    <property type="protein sequence ID" value="KAF8485306.1"/>
    <property type="molecule type" value="Genomic_DNA"/>
</dbReference>
<dbReference type="PANTHER" id="PTHR12048">
    <property type="entry name" value="CCAAT-BINDING FACTOR-RELATED"/>
    <property type="match status" value="1"/>
</dbReference>
<evidence type="ECO:0000313" key="2">
    <source>
        <dbReference type="EMBL" id="KAF8485306.1"/>
    </source>
</evidence>
<feature type="compositionally biased region" description="Basic and acidic residues" evidence="1">
    <location>
        <begin position="305"/>
        <end position="315"/>
    </location>
</feature>
<organism evidence="2 3">
    <name type="scientific">Russula ochroleuca</name>
    <dbReference type="NCBI Taxonomy" id="152965"/>
    <lineage>
        <taxon>Eukaryota</taxon>
        <taxon>Fungi</taxon>
        <taxon>Dikarya</taxon>
        <taxon>Basidiomycota</taxon>
        <taxon>Agaricomycotina</taxon>
        <taxon>Agaricomycetes</taxon>
        <taxon>Russulales</taxon>
        <taxon>Russulaceae</taxon>
        <taxon>Russula</taxon>
    </lineage>
</organism>
<dbReference type="PANTHER" id="PTHR12048:SF0">
    <property type="entry name" value="CCAAT_ENHANCER-BINDING PROTEIN ZETA"/>
    <property type="match status" value="1"/>
</dbReference>
<dbReference type="OrthoDB" id="28947at2759"/>
<sequence>MNAVEETATDPGAGITVRAEEGMTHYFWYDFPPLSSRYSLTIIAPSIRKAGTHDPTERDSERMQSASPWTAYLALIPSSSLRTPPKTSNRAARSTNRHNVNTTLKVRNGAAHGAGYDSEVTSNDRSRAVDSRMYRKSWARTVWGLGWVLSLRAESESGGEEVEVEEIDHNKDDEERGEVAAPTGNIAAVTARDSRALVRFSSPTSYPRSRCVLIDLSNRYIVRPYHRASSLHAYELPTFSALPNATGGFASDQTFLRNILSGGTLSDRLSALTLMVQGVPLHNIRALEALNDLTEKGQGGVSASQDRKEGKGKATVREDGFKAARAIMDWWVGGGAPNRKLRYSRYQKKPFSVSHIVSSFPGLLFGSSPIYARMQSRALMATLLRSSGTRTNLLRLRAPNNEGNRHSGNYDTNHAVNSGVALDGF</sequence>
<reference evidence="2" key="2">
    <citation type="journal article" date="2020" name="Nat. Commun.">
        <title>Large-scale genome sequencing of mycorrhizal fungi provides insights into the early evolution of symbiotic traits.</title>
        <authorList>
            <person name="Miyauchi S."/>
            <person name="Kiss E."/>
            <person name="Kuo A."/>
            <person name="Drula E."/>
            <person name="Kohler A."/>
            <person name="Sanchez-Garcia M."/>
            <person name="Morin E."/>
            <person name="Andreopoulos B."/>
            <person name="Barry K.W."/>
            <person name="Bonito G."/>
            <person name="Buee M."/>
            <person name="Carver A."/>
            <person name="Chen C."/>
            <person name="Cichocki N."/>
            <person name="Clum A."/>
            <person name="Culley D."/>
            <person name="Crous P.W."/>
            <person name="Fauchery L."/>
            <person name="Girlanda M."/>
            <person name="Hayes R.D."/>
            <person name="Keri Z."/>
            <person name="LaButti K."/>
            <person name="Lipzen A."/>
            <person name="Lombard V."/>
            <person name="Magnuson J."/>
            <person name="Maillard F."/>
            <person name="Murat C."/>
            <person name="Nolan M."/>
            <person name="Ohm R.A."/>
            <person name="Pangilinan J."/>
            <person name="Pereira M.F."/>
            <person name="Perotto S."/>
            <person name="Peter M."/>
            <person name="Pfister S."/>
            <person name="Riley R."/>
            <person name="Sitrit Y."/>
            <person name="Stielow J.B."/>
            <person name="Szollosi G."/>
            <person name="Zifcakova L."/>
            <person name="Stursova M."/>
            <person name="Spatafora J.W."/>
            <person name="Tedersoo L."/>
            <person name="Vaario L.M."/>
            <person name="Yamada A."/>
            <person name="Yan M."/>
            <person name="Wang P."/>
            <person name="Xu J."/>
            <person name="Bruns T."/>
            <person name="Baldrian P."/>
            <person name="Vilgalys R."/>
            <person name="Dunand C."/>
            <person name="Henrissat B."/>
            <person name="Grigoriev I.V."/>
            <person name="Hibbett D."/>
            <person name="Nagy L.G."/>
            <person name="Martin F.M."/>
        </authorList>
    </citation>
    <scope>NUCLEOTIDE SEQUENCE</scope>
    <source>
        <strain evidence="2">Prilba</strain>
    </source>
</reference>
<protein>
    <submittedName>
        <fullName evidence="2">Uncharacterized protein</fullName>
    </submittedName>
</protein>
<reference evidence="2" key="1">
    <citation type="submission" date="2019-10" db="EMBL/GenBank/DDBJ databases">
        <authorList>
            <consortium name="DOE Joint Genome Institute"/>
            <person name="Kuo A."/>
            <person name="Miyauchi S."/>
            <person name="Kiss E."/>
            <person name="Drula E."/>
            <person name="Kohler A."/>
            <person name="Sanchez-Garcia M."/>
            <person name="Andreopoulos B."/>
            <person name="Barry K.W."/>
            <person name="Bonito G."/>
            <person name="Buee M."/>
            <person name="Carver A."/>
            <person name="Chen C."/>
            <person name="Cichocki N."/>
            <person name="Clum A."/>
            <person name="Culley D."/>
            <person name="Crous P.W."/>
            <person name="Fauchery L."/>
            <person name="Girlanda M."/>
            <person name="Hayes R."/>
            <person name="Keri Z."/>
            <person name="LaButti K."/>
            <person name="Lipzen A."/>
            <person name="Lombard V."/>
            <person name="Magnuson J."/>
            <person name="Maillard F."/>
            <person name="Morin E."/>
            <person name="Murat C."/>
            <person name="Nolan M."/>
            <person name="Ohm R."/>
            <person name="Pangilinan J."/>
            <person name="Pereira M."/>
            <person name="Perotto S."/>
            <person name="Peter M."/>
            <person name="Riley R."/>
            <person name="Sitrit Y."/>
            <person name="Stielow B."/>
            <person name="Szollosi G."/>
            <person name="Zifcakova L."/>
            <person name="Stursova M."/>
            <person name="Spatafora J.W."/>
            <person name="Tedersoo L."/>
            <person name="Vaario L.-M."/>
            <person name="Yamada A."/>
            <person name="Yan M."/>
            <person name="Wang P."/>
            <person name="Xu J."/>
            <person name="Bruns T."/>
            <person name="Baldrian P."/>
            <person name="Vilgalys R."/>
            <person name="Henrissat B."/>
            <person name="Grigoriev I.V."/>
            <person name="Hibbett D."/>
            <person name="Nagy L.G."/>
            <person name="Martin F.M."/>
        </authorList>
    </citation>
    <scope>NUCLEOTIDE SEQUENCE</scope>
    <source>
        <strain evidence="2">Prilba</strain>
    </source>
</reference>
<keyword evidence="3" id="KW-1185">Reference proteome</keyword>
<feature type="region of interest" description="Disordered" evidence="1">
    <location>
        <begin position="296"/>
        <end position="315"/>
    </location>
</feature>
<gene>
    <name evidence="2" type="ORF">DFH94DRAFT_679761</name>
</gene>
<accession>A0A9P5N3V8</accession>
<name>A0A9P5N3V8_9AGAM</name>
<proteinExistence type="predicted"/>
<evidence type="ECO:0000256" key="1">
    <source>
        <dbReference type="SAM" id="MobiDB-lite"/>
    </source>
</evidence>
<evidence type="ECO:0000313" key="3">
    <source>
        <dbReference type="Proteomes" id="UP000759537"/>
    </source>
</evidence>
<dbReference type="AlphaFoldDB" id="A0A9P5N3V8"/>
<dbReference type="GO" id="GO:0005634">
    <property type="term" value="C:nucleus"/>
    <property type="evidence" value="ECO:0007669"/>
    <property type="project" value="TreeGrafter"/>
</dbReference>
<comment type="caution">
    <text evidence="2">The sequence shown here is derived from an EMBL/GenBank/DDBJ whole genome shotgun (WGS) entry which is preliminary data.</text>
</comment>
<dbReference type="InterPro" id="IPR040155">
    <property type="entry name" value="CEBPZ/Mak21-like"/>
</dbReference>
<dbReference type="Proteomes" id="UP000759537">
    <property type="component" value="Unassembled WGS sequence"/>
</dbReference>